<accession>A0ACC1XUS8</accession>
<dbReference type="Proteomes" id="UP001164539">
    <property type="component" value="Chromosome 7"/>
</dbReference>
<organism evidence="1 2">
    <name type="scientific">Melia azedarach</name>
    <name type="common">Chinaberry tree</name>
    <dbReference type="NCBI Taxonomy" id="155640"/>
    <lineage>
        <taxon>Eukaryota</taxon>
        <taxon>Viridiplantae</taxon>
        <taxon>Streptophyta</taxon>
        <taxon>Embryophyta</taxon>
        <taxon>Tracheophyta</taxon>
        <taxon>Spermatophyta</taxon>
        <taxon>Magnoliopsida</taxon>
        <taxon>eudicotyledons</taxon>
        <taxon>Gunneridae</taxon>
        <taxon>Pentapetalae</taxon>
        <taxon>rosids</taxon>
        <taxon>malvids</taxon>
        <taxon>Sapindales</taxon>
        <taxon>Meliaceae</taxon>
        <taxon>Melia</taxon>
    </lineage>
</organism>
<keyword evidence="2" id="KW-1185">Reference proteome</keyword>
<dbReference type="EMBL" id="CM051400">
    <property type="protein sequence ID" value="KAJ4715181.1"/>
    <property type="molecule type" value="Genomic_DNA"/>
</dbReference>
<protein>
    <submittedName>
        <fullName evidence="1">Fbd-associated f-box protein</fullName>
    </submittedName>
</protein>
<proteinExistence type="predicted"/>
<comment type="caution">
    <text evidence="1">The sequence shown here is derived from an EMBL/GenBank/DDBJ whole genome shotgun (WGS) entry which is preliminary data.</text>
</comment>
<evidence type="ECO:0000313" key="1">
    <source>
        <dbReference type="EMBL" id="KAJ4715181.1"/>
    </source>
</evidence>
<name>A0ACC1XUS8_MELAZ</name>
<reference evidence="1 2" key="1">
    <citation type="journal article" date="2023" name="Science">
        <title>Complex scaffold remodeling in plant triterpene biosynthesis.</title>
        <authorList>
            <person name="De La Pena R."/>
            <person name="Hodgson H."/>
            <person name="Liu J.C."/>
            <person name="Stephenson M.J."/>
            <person name="Martin A.C."/>
            <person name="Owen C."/>
            <person name="Harkess A."/>
            <person name="Leebens-Mack J."/>
            <person name="Jimenez L.E."/>
            <person name="Osbourn A."/>
            <person name="Sattely E.S."/>
        </authorList>
    </citation>
    <scope>NUCLEOTIDE SEQUENCE [LARGE SCALE GENOMIC DNA]</scope>
    <source>
        <strain evidence="2">cv. JPN11</strain>
        <tissue evidence="1">Leaf</tissue>
    </source>
</reference>
<sequence>MKSLSDCSDCKKRRKFNTCIHDEDDEHISKLSDDILINILSRLTIKEAARTSILSSRWRYLWKSLKHISKLSDDILINILSRLTIKEAARSSILSSRWRYLWSSFTGCLIFDNRIATVRYPFKYYDVESDSFEVKLFKFVSWVNQVLSSLQSQSSIEQLSICCDISSQADVDNWIKFAVDKRVKKLELDFTGEGRCTFPSHDIVPYSNFSTLTSLSLTLVDITGEVLENLLFHCPLLQVLSVQRSLCVKKLKVSGGPSRDLKLKYLKLDFWVSQYIEIDNAPNLIYFEYGGKRKIPVSFRNVPNLSEIPGAVCYNIPELCNLRHLEIKMRIEDDHSLLPCAAYLKAFPSLYKFTLKVSWPVEPSSGMRQSVRNHPYLRHSELSVRVVELIGFAGQTTDSEFVIYLIENAKLLEKIIIDPCIDRYLGTPKEFIFRESEVYQSAIRQATHLAATFPLWDFVIP</sequence>
<gene>
    <name evidence="1" type="ORF">OWV82_013569</name>
</gene>
<evidence type="ECO:0000313" key="2">
    <source>
        <dbReference type="Proteomes" id="UP001164539"/>
    </source>
</evidence>